<proteinExistence type="predicted"/>
<dbReference type="PANTHER" id="PTHR35558:SF1">
    <property type="entry name" value="ENDONUCLEASE_EXONUCLEASE_PHOSPHATASE DOMAIN-CONTAINING PROTEIN"/>
    <property type="match status" value="1"/>
</dbReference>
<evidence type="ECO:0000313" key="2">
    <source>
        <dbReference type="EMBL" id="CAG2225913.1"/>
    </source>
</evidence>
<feature type="compositionally biased region" description="Polar residues" evidence="1">
    <location>
        <begin position="26"/>
        <end position="35"/>
    </location>
</feature>
<dbReference type="EMBL" id="CAJPWZ010001864">
    <property type="protein sequence ID" value="CAG2225913.1"/>
    <property type="molecule type" value="Genomic_DNA"/>
</dbReference>
<organism evidence="2 3">
    <name type="scientific">Mytilus edulis</name>
    <name type="common">Blue mussel</name>
    <dbReference type="NCBI Taxonomy" id="6550"/>
    <lineage>
        <taxon>Eukaryota</taxon>
        <taxon>Metazoa</taxon>
        <taxon>Spiralia</taxon>
        <taxon>Lophotrochozoa</taxon>
        <taxon>Mollusca</taxon>
        <taxon>Bivalvia</taxon>
        <taxon>Autobranchia</taxon>
        <taxon>Pteriomorphia</taxon>
        <taxon>Mytilida</taxon>
        <taxon>Mytiloidea</taxon>
        <taxon>Mytilidae</taxon>
        <taxon>Mytilinae</taxon>
        <taxon>Mytilus</taxon>
    </lineage>
</organism>
<keyword evidence="3" id="KW-1185">Reference proteome</keyword>
<gene>
    <name evidence="2" type="ORF">MEDL_39039</name>
</gene>
<dbReference type="OrthoDB" id="6063244at2759"/>
<feature type="compositionally biased region" description="Basic residues" evidence="1">
    <location>
        <begin position="1"/>
        <end position="11"/>
    </location>
</feature>
<feature type="region of interest" description="Disordered" evidence="1">
    <location>
        <begin position="1"/>
        <end position="35"/>
    </location>
</feature>
<dbReference type="PANTHER" id="PTHR35558">
    <property type="entry name" value="SGNH_HYDRO DOMAIN-CONTAINING PROTEIN"/>
    <property type="match status" value="1"/>
</dbReference>
<protein>
    <submittedName>
        <fullName evidence="2">Uncharacterized protein</fullName>
    </submittedName>
</protein>
<evidence type="ECO:0000256" key="1">
    <source>
        <dbReference type="SAM" id="MobiDB-lite"/>
    </source>
</evidence>
<reference evidence="2" key="1">
    <citation type="submission" date="2021-03" db="EMBL/GenBank/DDBJ databases">
        <authorList>
            <person name="Bekaert M."/>
        </authorList>
    </citation>
    <scope>NUCLEOTIDE SEQUENCE</scope>
</reference>
<name>A0A8S3T9W7_MYTED</name>
<evidence type="ECO:0000313" key="3">
    <source>
        <dbReference type="Proteomes" id="UP000683360"/>
    </source>
</evidence>
<accession>A0A8S3T9W7</accession>
<dbReference type="AlphaFoldDB" id="A0A8S3T9W7"/>
<comment type="caution">
    <text evidence="2">The sequence shown here is derived from an EMBL/GenBank/DDBJ whole genome shotgun (WGS) entry which is preliminary data.</text>
</comment>
<dbReference type="Proteomes" id="UP000683360">
    <property type="component" value="Unassembled WGS sequence"/>
</dbReference>
<sequence>MLRRGSRKRTASARAGVRRTPVVSKGVSSRASVQSSMTVTRPEAIYTSGHDGAAIPTTATVSTTRMLMPTFSSNQDNSVHIPDMIPWQPRRAIDLQSTVDNTQFVSQTGNVTNNDYVQIPNRIESVHENLGINVTQSIKEKILKGEFIDLACLLNNSVNTGSDKQKLTWAQGEFILQPISQQSKITNIEKWTDAFIIFIYIYCAVHVNRFKELLKYMHTIRLGAQRNQGMGWKNYDEQYRLRKAHEPSSLWSNIDNELWLLYMQPVNTISNVSLNVSNSNIHDGSGHGNKCYSYNYEGSCWKTPCFYSHLCLRCNGSHPIINCQRQLGNVRPHVGNTQYNTGSQFQFRAPGAQYRAGPQFQFLPRSAESRVRFPQEMPHSSHKQDLDQISELWRLGRTPIKIGVLKNMLRAYPHAGVAKELYEGFLCGFRLKYSGPRIFFISIVQKSRQIVKKLKRWIS</sequence>